<gene>
    <name evidence="1" type="ORF">A3SI_15718</name>
</gene>
<dbReference type="InterPro" id="IPR023228">
    <property type="entry name" value="SAM_OH_AdoTrfase_N_sf"/>
</dbReference>
<dbReference type="EMBL" id="AJYA01000041">
    <property type="protein sequence ID" value="EIM74574.1"/>
    <property type="molecule type" value="Genomic_DNA"/>
</dbReference>
<dbReference type="Gene3D" id="3.40.50.10790">
    <property type="entry name" value="S-adenosyl-l-methionine hydroxide adenosyltransferase, N-terminal"/>
    <property type="match status" value="1"/>
</dbReference>
<evidence type="ECO:0000313" key="1">
    <source>
        <dbReference type="EMBL" id="EIM74574.1"/>
    </source>
</evidence>
<comment type="caution">
    <text evidence="1">The sequence shown here is derived from an EMBL/GenBank/DDBJ whole genome shotgun (WGS) entry which is preliminary data.</text>
</comment>
<dbReference type="RefSeq" id="WP_009056511.1">
    <property type="nucleotide sequence ID" value="NZ_AJYA01000041.1"/>
</dbReference>
<dbReference type="Proteomes" id="UP000005551">
    <property type="component" value="Unassembled WGS sequence"/>
</dbReference>
<proteinExistence type="predicted"/>
<dbReference type="SUPFAM" id="SSF102522">
    <property type="entry name" value="Bacterial fluorinating enzyme, N-terminal domain"/>
    <property type="match status" value="1"/>
</dbReference>
<dbReference type="AlphaFoldDB" id="I5BYC2"/>
<name>I5BYC2_9BACT</name>
<reference evidence="1 2" key="1">
    <citation type="submission" date="2012-05" db="EMBL/GenBank/DDBJ databases">
        <title>Genome sequence of Nitritalea halalkaliphila LW7.</title>
        <authorList>
            <person name="Jangir P.K."/>
            <person name="Singh A."/>
            <person name="Shivaji S."/>
            <person name="Sharma R."/>
        </authorList>
    </citation>
    <scope>NUCLEOTIDE SEQUENCE [LARGE SCALE GENOMIC DNA]</scope>
    <source>
        <strain evidence="1 2">LW7</strain>
    </source>
</reference>
<evidence type="ECO:0000313" key="2">
    <source>
        <dbReference type="Proteomes" id="UP000005551"/>
    </source>
</evidence>
<keyword evidence="2" id="KW-1185">Reference proteome</keyword>
<accession>I5BYC2</accession>
<sequence>MSLLFEEEPGIKVQLAETPGTGRTFPTLDILAPVAAKLASGAAVHDFGGPWPNGNA</sequence>
<protein>
    <submittedName>
        <fullName evidence="1">Uncharacterized protein</fullName>
    </submittedName>
</protein>
<organism evidence="1 2">
    <name type="scientific">Nitritalea halalkaliphila LW7</name>
    <dbReference type="NCBI Taxonomy" id="1189621"/>
    <lineage>
        <taxon>Bacteria</taxon>
        <taxon>Pseudomonadati</taxon>
        <taxon>Bacteroidota</taxon>
        <taxon>Cytophagia</taxon>
        <taxon>Cytophagales</taxon>
        <taxon>Cyclobacteriaceae</taxon>
        <taxon>Nitritalea</taxon>
    </lineage>
</organism>
<dbReference type="STRING" id="1189621.A3SI_15718"/>